<protein>
    <recommendedName>
        <fullName evidence="4">LTXXQ motif family protein</fullName>
    </recommendedName>
</protein>
<dbReference type="EMBL" id="PKQI01000004">
    <property type="protein sequence ID" value="NNV23532.1"/>
    <property type="molecule type" value="Genomic_DNA"/>
</dbReference>
<reference evidence="2 3" key="1">
    <citation type="submission" date="2018-11" db="EMBL/GenBank/DDBJ databases">
        <title>Genome sequencing and analysis.</title>
        <authorList>
            <person name="Huang Y.-T."/>
        </authorList>
    </citation>
    <scope>NUCLEOTIDE SEQUENCE [LARGE SCALE GENOMIC DNA]</scope>
    <source>
        <strain evidence="2 3">SHIN</strain>
    </source>
</reference>
<proteinExistence type="predicted"/>
<accession>A0A7Y3WZK5</accession>
<sequence length="168" mass="18505">MKSLTSLALFASVALFSLPTFAQDKPTETAIQQAPEIVEIYTADDAAAVLNARILALKTVMALNDDQQKNWDTVEKAIRDIAGKAAERKLERSKAKPPGNIADILERTADAEITRGEELKKLTVAMKPLVESLTFAQQMRIPSFLGMKESSNGLAQPTSELWIFEEEQ</sequence>
<keyword evidence="1" id="KW-0732">Signal</keyword>
<evidence type="ECO:0000313" key="2">
    <source>
        <dbReference type="EMBL" id="NNV23532.1"/>
    </source>
</evidence>
<gene>
    <name evidence="2" type="ORF">EHE22_24415</name>
</gene>
<organism evidence="2 3">
    <name type="scientific">Brucella pseudogrignonensis</name>
    <dbReference type="NCBI Taxonomy" id="419475"/>
    <lineage>
        <taxon>Bacteria</taxon>
        <taxon>Pseudomonadati</taxon>
        <taxon>Pseudomonadota</taxon>
        <taxon>Alphaproteobacteria</taxon>
        <taxon>Hyphomicrobiales</taxon>
        <taxon>Brucellaceae</taxon>
        <taxon>Brucella/Ochrobactrum group</taxon>
        <taxon>Brucella</taxon>
    </lineage>
</organism>
<name>A0A7Y3WZK5_9HYPH</name>
<feature type="signal peptide" evidence="1">
    <location>
        <begin position="1"/>
        <end position="22"/>
    </location>
</feature>
<comment type="caution">
    <text evidence="2">The sequence shown here is derived from an EMBL/GenBank/DDBJ whole genome shotgun (WGS) entry which is preliminary data.</text>
</comment>
<dbReference type="RefSeq" id="WP_171380534.1">
    <property type="nucleotide sequence ID" value="NZ_JBLZNL010000006.1"/>
</dbReference>
<dbReference type="Proteomes" id="UP000526233">
    <property type="component" value="Unassembled WGS sequence"/>
</dbReference>
<dbReference type="AlphaFoldDB" id="A0A7Y3WZK5"/>
<feature type="chain" id="PRO_5031164577" description="LTXXQ motif family protein" evidence="1">
    <location>
        <begin position="23"/>
        <end position="168"/>
    </location>
</feature>
<evidence type="ECO:0008006" key="4">
    <source>
        <dbReference type="Google" id="ProtNLM"/>
    </source>
</evidence>
<evidence type="ECO:0000256" key="1">
    <source>
        <dbReference type="SAM" id="SignalP"/>
    </source>
</evidence>
<evidence type="ECO:0000313" key="3">
    <source>
        <dbReference type="Proteomes" id="UP000526233"/>
    </source>
</evidence>